<dbReference type="GO" id="GO:0140359">
    <property type="term" value="F:ABC-type transporter activity"/>
    <property type="evidence" value="ECO:0007669"/>
    <property type="project" value="InterPro"/>
</dbReference>
<dbReference type="EMBL" id="NFLJ01000012">
    <property type="protein sequence ID" value="OUQ34923.1"/>
    <property type="molecule type" value="Genomic_DNA"/>
</dbReference>
<sequence>MKAFCYGVWIQFLMDLRSRSLFITCYLVPLLFFFMMGSVFTSIMPEYQDTLIASMTIMSVSMGSLLGLSSSVVQIYGTTLQKTYMANSLPVYYGLMTLFVSAFFHLMIVSTLILVLSPFLFHATLPSHIGIYYFHLILFIISSLGIASVLGLFVKTQGLLTMMSQIIFLPSIILSGIMFPASMLPSFLENLGKLFPATWGYLLLTQSQGQYILILIMTLAFLICFQRMRSFYSFIK</sequence>
<dbReference type="Proteomes" id="UP000195305">
    <property type="component" value="Unassembled WGS sequence"/>
</dbReference>
<proteinExistence type="predicted"/>
<evidence type="ECO:0000313" key="8">
    <source>
        <dbReference type="Proteomes" id="UP000195305"/>
    </source>
</evidence>
<reference evidence="7 8" key="1">
    <citation type="journal article" date="2018" name="BMC Genomics">
        <title>Whole genome sequencing and function prediction of 133 gut anaerobes isolated from chicken caecum in pure cultures.</title>
        <authorList>
            <person name="Medvecky M."/>
            <person name="Cejkova D."/>
            <person name="Polansky O."/>
            <person name="Karasova D."/>
            <person name="Kubasova T."/>
            <person name="Cizek A."/>
            <person name="Rychlik I."/>
        </authorList>
    </citation>
    <scope>NUCLEOTIDE SEQUENCE [LARGE SCALE GENOMIC DNA]</scope>
    <source>
        <strain evidence="7 8">An13</strain>
    </source>
</reference>
<feature type="transmembrane region" description="Helical" evidence="5">
    <location>
        <begin position="166"/>
        <end position="188"/>
    </location>
</feature>
<evidence type="ECO:0000259" key="6">
    <source>
        <dbReference type="Pfam" id="PF01061"/>
    </source>
</evidence>
<evidence type="ECO:0000256" key="2">
    <source>
        <dbReference type="ARBA" id="ARBA00022692"/>
    </source>
</evidence>
<evidence type="ECO:0000256" key="4">
    <source>
        <dbReference type="ARBA" id="ARBA00023136"/>
    </source>
</evidence>
<keyword evidence="2 5" id="KW-0812">Transmembrane</keyword>
<evidence type="ECO:0000313" key="7">
    <source>
        <dbReference type="EMBL" id="OUQ34923.1"/>
    </source>
</evidence>
<feature type="domain" description="ABC-2 type transporter transmembrane" evidence="6">
    <location>
        <begin position="4"/>
        <end position="206"/>
    </location>
</feature>
<organism evidence="7 8">
    <name type="scientific">Massilimicrobiota timonensis</name>
    <dbReference type="NCBI Taxonomy" id="1776392"/>
    <lineage>
        <taxon>Bacteria</taxon>
        <taxon>Bacillati</taxon>
        <taxon>Bacillota</taxon>
        <taxon>Erysipelotrichia</taxon>
        <taxon>Erysipelotrichales</taxon>
        <taxon>Erysipelotrichaceae</taxon>
        <taxon>Massilimicrobiota</taxon>
    </lineage>
</organism>
<feature type="transmembrane region" description="Helical" evidence="5">
    <location>
        <begin position="21"/>
        <end position="44"/>
    </location>
</feature>
<dbReference type="RefSeq" id="WP_087357778.1">
    <property type="nucleotide sequence ID" value="NZ_NFLJ01000012.1"/>
</dbReference>
<evidence type="ECO:0000256" key="1">
    <source>
        <dbReference type="ARBA" id="ARBA00004141"/>
    </source>
</evidence>
<evidence type="ECO:0000256" key="3">
    <source>
        <dbReference type="ARBA" id="ARBA00022989"/>
    </source>
</evidence>
<accession>A0A1Y4T1Q3</accession>
<keyword evidence="4 5" id="KW-0472">Membrane</keyword>
<evidence type="ECO:0000256" key="5">
    <source>
        <dbReference type="SAM" id="Phobius"/>
    </source>
</evidence>
<feature type="transmembrane region" description="Helical" evidence="5">
    <location>
        <begin position="91"/>
        <end position="120"/>
    </location>
</feature>
<keyword evidence="3 5" id="KW-1133">Transmembrane helix</keyword>
<name>A0A1Y4T1Q3_9FIRM</name>
<dbReference type="AlphaFoldDB" id="A0A1Y4T1Q3"/>
<keyword evidence="8" id="KW-1185">Reference proteome</keyword>
<feature type="transmembrane region" description="Helical" evidence="5">
    <location>
        <begin position="208"/>
        <end position="225"/>
    </location>
</feature>
<protein>
    <submittedName>
        <fullName evidence="7">ABC transporter</fullName>
    </submittedName>
</protein>
<dbReference type="Pfam" id="PF01061">
    <property type="entry name" value="ABC2_membrane"/>
    <property type="match status" value="1"/>
</dbReference>
<comment type="caution">
    <text evidence="7">The sequence shown here is derived from an EMBL/GenBank/DDBJ whole genome shotgun (WGS) entry which is preliminary data.</text>
</comment>
<dbReference type="InterPro" id="IPR013525">
    <property type="entry name" value="ABC2_TM"/>
</dbReference>
<comment type="subcellular location">
    <subcellularLocation>
        <location evidence="1">Membrane</location>
        <topology evidence="1">Multi-pass membrane protein</topology>
    </subcellularLocation>
</comment>
<feature type="transmembrane region" description="Helical" evidence="5">
    <location>
        <begin position="50"/>
        <end position="70"/>
    </location>
</feature>
<feature type="transmembrane region" description="Helical" evidence="5">
    <location>
        <begin position="132"/>
        <end position="154"/>
    </location>
</feature>
<dbReference type="OrthoDB" id="9781663at2"/>
<gene>
    <name evidence="7" type="ORF">B5E75_05455</name>
</gene>
<dbReference type="GO" id="GO:0016020">
    <property type="term" value="C:membrane"/>
    <property type="evidence" value="ECO:0007669"/>
    <property type="project" value="UniProtKB-SubCell"/>
</dbReference>